<keyword evidence="9" id="KW-1035">Host cytoplasm</keyword>
<organism evidence="11">
    <name type="scientific">Trifolium pratense virus A</name>
    <dbReference type="NCBI Taxonomy" id="2448906"/>
    <lineage>
        <taxon>Viruses</taxon>
        <taxon>Riboviria</taxon>
        <taxon>Orthornavirae</taxon>
        <taxon>Negarnaviricota</taxon>
        <taxon>Haploviricotina</taxon>
        <taxon>Monjiviricetes</taxon>
        <taxon>Mononegavirales</taxon>
        <taxon>Rhabdoviridae</taxon>
        <taxon>Betarhabdovirinae</taxon>
        <taxon>Alphacytorhabdovirus</taxon>
        <taxon>Alphacytorhabdovirus alphatrifolii</taxon>
        <taxon>Cytorhabdovirus alphatrifolii</taxon>
    </lineage>
</organism>
<sequence length="451" mass="50861">MRYLDFLISTVLSFTISPSLVLYLSFVCGFESIANMTTKLLNALAAQTKYADVDDIGVNSGRPVAVWEIGHEKKIKIYDVGILNGQDANKYGEYMMGCMRFGTDINSDLIKVMLSLAVSMRNPEDIKTHLLSKPARDTKYTMPHVLKAITVVNDGGGEPNENEAEALAKLQQIDAGTQLADNVNKINEGETKQEERDFSEEVKASFYSFVAGYLLRIQTRQVDNVHSNFTKSKDRYAGWYDEGQELFDSNDIPKDSMEKLKAVMIRKPEITGTWVMWLAHTENECELTKQPRGLLEYIGLQIFAYQGLHIMNQLLHLKALSKASMGLLLRQLDCPITRDGVREVYNIIKNLEVTTKAPTRKTYFRYARVWNDGYFTQIRSQSCAPLLYTVAKVVKEVDTNAKSDPTQIYAIQNIGDALKARLDVAAKNLVDMLLNDTTQDVESGDIWQATE</sequence>
<keyword evidence="10" id="KW-0812">Transmembrane</keyword>
<evidence type="ECO:0000256" key="7">
    <source>
        <dbReference type="ARBA" id="ARBA00023274"/>
    </source>
</evidence>
<evidence type="ECO:0000256" key="9">
    <source>
        <dbReference type="RuleBase" id="RU369108"/>
    </source>
</evidence>
<dbReference type="GO" id="GO:0019029">
    <property type="term" value="C:helical viral capsid"/>
    <property type="evidence" value="ECO:0007669"/>
    <property type="project" value="UniProtKB-UniRule"/>
</dbReference>
<dbReference type="KEGG" id="vg:80536068"/>
<keyword evidence="7 9" id="KW-0687">Ribonucleoprotein</keyword>
<keyword evidence="12" id="KW-1185">Reference proteome</keyword>
<dbReference type="EMBL" id="MH982250">
    <property type="protein sequence ID" value="AYH53274.1"/>
    <property type="molecule type" value="Viral_cRNA"/>
</dbReference>
<evidence type="ECO:0000256" key="3">
    <source>
        <dbReference type="ARBA" id="ARBA00022561"/>
    </source>
</evidence>
<evidence type="ECO:0000313" key="12">
    <source>
        <dbReference type="Proteomes" id="UP000676365"/>
    </source>
</evidence>
<protein>
    <recommendedName>
        <fullName evidence="1 9">Nucleoprotein</fullName>
        <shortName evidence="9">NP</shortName>
        <shortName evidence="9">Protein N</shortName>
    </recommendedName>
    <alternativeName>
        <fullName evidence="8 9">Nucleocapsid protein</fullName>
    </alternativeName>
</protein>
<dbReference type="RefSeq" id="YP_010798026.1">
    <property type="nucleotide sequence ID" value="NC_076290.1"/>
</dbReference>
<comment type="similarity">
    <text evidence="9">Belongs to the cytorhabdovirus nucleocapsid protein family.</text>
</comment>
<feature type="transmembrane region" description="Helical" evidence="10">
    <location>
        <begin position="6"/>
        <end position="30"/>
    </location>
</feature>
<keyword evidence="4 9" id="KW-0946">Virion</keyword>
<dbReference type="InterPro" id="IPR004902">
    <property type="entry name" value="Rhabdo_ncap_2"/>
</dbReference>
<dbReference type="GO" id="GO:0019013">
    <property type="term" value="C:viral nucleocapsid"/>
    <property type="evidence" value="ECO:0007669"/>
    <property type="project" value="UniProtKB-UniRule"/>
</dbReference>
<dbReference type="GeneID" id="80536068"/>
<evidence type="ECO:0000313" key="11">
    <source>
        <dbReference type="EMBL" id="AYH53274.1"/>
    </source>
</evidence>
<evidence type="ECO:0000256" key="6">
    <source>
        <dbReference type="ARBA" id="ARBA00023086"/>
    </source>
</evidence>
<keyword evidence="10" id="KW-1133">Transmembrane helix</keyword>
<comment type="subunit">
    <text evidence="9">Homomultimerizes to form the nucleocapsid. Binds to viral genomic RNA.</text>
</comment>
<evidence type="ECO:0000256" key="10">
    <source>
        <dbReference type="SAM" id="Phobius"/>
    </source>
</evidence>
<keyword evidence="3 9" id="KW-0167">Capsid protein</keyword>
<comment type="subcellular location">
    <subcellularLocation>
        <location evidence="9">Virion</location>
    </subcellularLocation>
    <subcellularLocation>
        <location evidence="9">Host cytoplasm</location>
    </subcellularLocation>
</comment>
<comment type="function">
    <text evidence="9">Encapsidates the genome, protecting it from nucleases. The encapsidated genomic RNA is termed the nucleocapsid (NC) and serves as template for viral transcription and replication.</text>
</comment>
<evidence type="ECO:0000256" key="5">
    <source>
        <dbReference type="ARBA" id="ARBA00022884"/>
    </source>
</evidence>
<keyword evidence="10" id="KW-0472">Membrane</keyword>
<dbReference type="Pfam" id="PF03216">
    <property type="entry name" value="Rhabdo_ncap_2"/>
    <property type="match status" value="1"/>
</dbReference>
<evidence type="ECO:0000256" key="4">
    <source>
        <dbReference type="ARBA" id="ARBA00022844"/>
    </source>
</evidence>
<proteinExistence type="inferred from homology"/>
<dbReference type="GO" id="GO:0030430">
    <property type="term" value="C:host cell cytoplasm"/>
    <property type="evidence" value="ECO:0007669"/>
    <property type="project" value="UniProtKB-SubCell"/>
</dbReference>
<evidence type="ECO:0000256" key="1">
    <source>
        <dbReference type="ARBA" id="ARBA00014389"/>
    </source>
</evidence>
<name>A0A510C2D0_9RHAB</name>
<dbReference type="Proteomes" id="UP000676365">
    <property type="component" value="Segment"/>
</dbReference>
<dbReference type="GO" id="GO:1990904">
    <property type="term" value="C:ribonucleoprotein complex"/>
    <property type="evidence" value="ECO:0007669"/>
    <property type="project" value="UniProtKB-UniRule"/>
</dbReference>
<reference evidence="11" key="1">
    <citation type="journal article" date="2019" name="Plant Pathol.">
        <title>Molecular and biological properties of two putative new cytorhabdoviruses infecting Trifolium pratense.</title>
        <authorList>
            <person name="Franova J."/>
            <person name="Sarkisova T."/>
            <person name="Jakesova H."/>
            <person name="Koloniuk I."/>
        </authorList>
    </citation>
    <scope>NUCLEOTIDE SEQUENCE</scope>
    <source>
        <strain evidence="11">29/15/1</strain>
    </source>
</reference>
<evidence type="ECO:0000256" key="8">
    <source>
        <dbReference type="ARBA" id="ARBA00033344"/>
    </source>
</evidence>
<keyword evidence="6 9" id="KW-0543">Viral nucleoprotein</keyword>
<evidence type="ECO:0000256" key="2">
    <source>
        <dbReference type="ARBA" id="ARBA00022497"/>
    </source>
</evidence>
<keyword evidence="2 9" id="KW-1139">Helical capsid protein</keyword>
<dbReference type="GO" id="GO:0003723">
    <property type="term" value="F:RNA binding"/>
    <property type="evidence" value="ECO:0007669"/>
    <property type="project" value="UniProtKB-UniRule"/>
</dbReference>
<accession>A0A510C2D0</accession>
<keyword evidence="5 9" id="KW-0694">RNA-binding</keyword>